<dbReference type="EMBL" id="JAMQAW010000036">
    <property type="protein sequence ID" value="MCM2392270.1"/>
    <property type="molecule type" value="Genomic_DNA"/>
</dbReference>
<evidence type="ECO:0000313" key="1">
    <source>
        <dbReference type="EMBL" id="MCM2392270.1"/>
    </source>
</evidence>
<accession>A0ABT0UW12</accession>
<comment type="caution">
    <text evidence="1">The sequence shown here is derived from an EMBL/GenBank/DDBJ whole genome shotgun (WGS) entry which is preliminary data.</text>
</comment>
<sequence>MTSAILVGVLGLSLTSCSGKDGDGGGAEGSDQAMVGAGEICEGTFASPGAREALAKVTKADRFAQNSVGDGLDKTVSNIVSDYELSGPSKGKDSSLCHIYAGGPSDLDDMSLRFALDDGESLDSTDQAPQLTSYSLGRRALAGNDYAALYFPCASSKMGSTSDDPAVVSGVLRVRLEPRGDVGELSKANMTVLNAAAFAVAKRLGCAGNGGLTETPVLKPVVLKPTPT</sequence>
<name>A0ABT0UW12_9ACTN</name>
<proteinExistence type="predicted"/>
<gene>
    <name evidence="1" type="ORF">NBG84_28985</name>
</gene>
<organism evidence="1 2">
    <name type="scientific">Streptomyces albipurpureus</name>
    <dbReference type="NCBI Taxonomy" id="2897419"/>
    <lineage>
        <taxon>Bacteria</taxon>
        <taxon>Bacillati</taxon>
        <taxon>Actinomycetota</taxon>
        <taxon>Actinomycetes</taxon>
        <taxon>Kitasatosporales</taxon>
        <taxon>Streptomycetaceae</taxon>
        <taxon>Streptomyces</taxon>
    </lineage>
</organism>
<protein>
    <recommendedName>
        <fullName evidence="3">Lipoprotein</fullName>
    </recommendedName>
</protein>
<reference evidence="1" key="1">
    <citation type="submission" date="2022-06" db="EMBL/GenBank/DDBJ databases">
        <title>Genome public.</title>
        <authorList>
            <person name="Sun Q."/>
        </authorList>
    </citation>
    <scope>NUCLEOTIDE SEQUENCE</scope>
    <source>
        <strain evidence="1">CWNU-1</strain>
    </source>
</reference>
<evidence type="ECO:0000313" key="2">
    <source>
        <dbReference type="Proteomes" id="UP001431429"/>
    </source>
</evidence>
<dbReference type="Proteomes" id="UP001431429">
    <property type="component" value="Unassembled WGS sequence"/>
</dbReference>
<keyword evidence="2" id="KW-1185">Reference proteome</keyword>
<evidence type="ECO:0008006" key="3">
    <source>
        <dbReference type="Google" id="ProtNLM"/>
    </source>
</evidence>